<gene>
    <name evidence="2" type="ORF">CAEBREN_25480</name>
</gene>
<dbReference type="OrthoDB" id="5908486at2759"/>
<dbReference type="InParanoid" id="G0P467"/>
<sequence length="135" mass="15740">MSKTPEELNAAASKDRDLIRFIIAESKKYDRWEIFLRAQEQVESLKQENVLDLYLRYHRVLYPLITGQSSDEWNNQYRSNKNQEEGKKGGVEPRKIRASSSSSDQEESCLWIIMDEPNCEKIGKPVDVLGQVLKY</sequence>
<feature type="compositionally biased region" description="Polar residues" evidence="1">
    <location>
        <begin position="70"/>
        <end position="80"/>
    </location>
</feature>
<keyword evidence="3" id="KW-1185">Reference proteome</keyword>
<dbReference type="Proteomes" id="UP000008068">
    <property type="component" value="Unassembled WGS sequence"/>
</dbReference>
<dbReference type="EMBL" id="GL380059">
    <property type="protein sequence ID" value="EGT44630.1"/>
    <property type="molecule type" value="Genomic_DNA"/>
</dbReference>
<protein>
    <submittedName>
        <fullName evidence="2">Uncharacterized protein</fullName>
    </submittedName>
</protein>
<name>G0P467_CAEBE</name>
<evidence type="ECO:0000313" key="3">
    <source>
        <dbReference type="Proteomes" id="UP000008068"/>
    </source>
</evidence>
<accession>G0P467</accession>
<evidence type="ECO:0000313" key="2">
    <source>
        <dbReference type="EMBL" id="EGT44630.1"/>
    </source>
</evidence>
<feature type="compositionally biased region" description="Basic and acidic residues" evidence="1">
    <location>
        <begin position="81"/>
        <end position="95"/>
    </location>
</feature>
<dbReference type="AlphaFoldDB" id="G0P467"/>
<dbReference type="HOGENOM" id="CLU_1887562_0_0_1"/>
<feature type="region of interest" description="Disordered" evidence="1">
    <location>
        <begin position="70"/>
        <end position="107"/>
    </location>
</feature>
<organism evidence="3">
    <name type="scientific">Caenorhabditis brenneri</name>
    <name type="common">Nematode worm</name>
    <dbReference type="NCBI Taxonomy" id="135651"/>
    <lineage>
        <taxon>Eukaryota</taxon>
        <taxon>Metazoa</taxon>
        <taxon>Ecdysozoa</taxon>
        <taxon>Nematoda</taxon>
        <taxon>Chromadorea</taxon>
        <taxon>Rhabditida</taxon>
        <taxon>Rhabditina</taxon>
        <taxon>Rhabditomorpha</taxon>
        <taxon>Rhabditoidea</taxon>
        <taxon>Rhabditidae</taxon>
        <taxon>Peloderinae</taxon>
        <taxon>Caenorhabditis</taxon>
    </lineage>
</organism>
<reference evidence="3" key="1">
    <citation type="submission" date="2011-07" db="EMBL/GenBank/DDBJ databases">
        <authorList>
            <consortium name="Caenorhabditis brenneri Sequencing and Analysis Consortium"/>
            <person name="Wilson R.K."/>
        </authorList>
    </citation>
    <scope>NUCLEOTIDE SEQUENCE [LARGE SCALE GENOMIC DNA]</scope>
    <source>
        <strain evidence="3">PB2801</strain>
    </source>
</reference>
<proteinExistence type="predicted"/>
<dbReference type="eggNOG" id="ENOG502TJ9Y">
    <property type="taxonomic scope" value="Eukaryota"/>
</dbReference>
<evidence type="ECO:0000256" key="1">
    <source>
        <dbReference type="SAM" id="MobiDB-lite"/>
    </source>
</evidence>